<dbReference type="Gene3D" id="3.30.750.140">
    <property type="match status" value="1"/>
</dbReference>
<accession>A0ABW0N302</accession>
<keyword evidence="3" id="KW-0282">Flagellum</keyword>
<feature type="domain" description="Flagellar hook-length control protein-like C-terminal" evidence="2">
    <location>
        <begin position="254"/>
        <end position="324"/>
    </location>
</feature>
<name>A0ABW0N302_9ACTN</name>
<feature type="compositionally biased region" description="Gly residues" evidence="1">
    <location>
        <begin position="352"/>
        <end position="362"/>
    </location>
</feature>
<evidence type="ECO:0000259" key="2">
    <source>
        <dbReference type="Pfam" id="PF02120"/>
    </source>
</evidence>
<feature type="compositionally biased region" description="Low complexity" evidence="1">
    <location>
        <begin position="174"/>
        <end position="189"/>
    </location>
</feature>
<keyword evidence="3" id="KW-0969">Cilium</keyword>
<proteinExistence type="predicted"/>
<feature type="compositionally biased region" description="Polar residues" evidence="1">
    <location>
        <begin position="390"/>
        <end position="400"/>
    </location>
</feature>
<keyword evidence="4" id="KW-1185">Reference proteome</keyword>
<sequence>MTTTPIAGLFPGLGAGQAGASTGQPGTSGSTGDAFLALVQGLLDEAGAQPAVDLAAATPDPANADLVDTLVAPTAEDAAQPVPAGSPAVEVAPVALPDLTAAAAVVPVVVPMIIQAQPAAPAEEAPAAAAAAPTVAAVATLASPPAVTAAVAAAAPAAAPAAPVGEEPAKADEPATGTTTTPESSTPDAELPDVAVTRVEQRPAAASTTAPTTTPTALAPVAGPAPVVTTTTAAPVDSSQVTQQVFPEVVRVVNNPNGPQRVTIKLNPEALGEVRVVLTSRSGQLEVSLAGGAEARAAITDGASELHRLLDLIGRGDSRIVVRDLAGTVPSTTVSQPAPAASGSGVPTDLAGGAGTGTGRPGGEAATGEQSRNHTNGSSNATDGTPAPTNPSRSTDSVTRAHTGLDVTM</sequence>
<feature type="compositionally biased region" description="Polar residues" evidence="1">
    <location>
        <begin position="369"/>
        <end position="383"/>
    </location>
</feature>
<dbReference type="EMBL" id="JBHSMD010000004">
    <property type="protein sequence ID" value="MFC5494275.1"/>
    <property type="molecule type" value="Genomic_DNA"/>
</dbReference>
<organism evidence="3 4">
    <name type="scientific">Nocardioides caricicola</name>
    <dbReference type="NCBI Taxonomy" id="634770"/>
    <lineage>
        <taxon>Bacteria</taxon>
        <taxon>Bacillati</taxon>
        <taxon>Actinomycetota</taxon>
        <taxon>Actinomycetes</taxon>
        <taxon>Propionibacteriales</taxon>
        <taxon>Nocardioidaceae</taxon>
        <taxon>Nocardioides</taxon>
    </lineage>
</organism>
<dbReference type="Pfam" id="PF02120">
    <property type="entry name" value="Flg_hook"/>
    <property type="match status" value="1"/>
</dbReference>
<evidence type="ECO:0000313" key="4">
    <source>
        <dbReference type="Proteomes" id="UP001595956"/>
    </source>
</evidence>
<feature type="compositionally biased region" description="Low complexity" evidence="1">
    <location>
        <begin position="203"/>
        <end position="223"/>
    </location>
</feature>
<dbReference type="Proteomes" id="UP001595956">
    <property type="component" value="Unassembled WGS sequence"/>
</dbReference>
<keyword evidence="3" id="KW-0966">Cell projection</keyword>
<evidence type="ECO:0000256" key="1">
    <source>
        <dbReference type="SAM" id="MobiDB-lite"/>
    </source>
</evidence>
<feature type="region of interest" description="Disordered" evidence="1">
    <location>
        <begin position="163"/>
        <end position="223"/>
    </location>
</feature>
<dbReference type="RefSeq" id="WP_345180250.1">
    <property type="nucleotide sequence ID" value="NZ_BAABFQ010000007.1"/>
</dbReference>
<dbReference type="CDD" id="cd17470">
    <property type="entry name" value="T3SS_Flik_C"/>
    <property type="match status" value="1"/>
</dbReference>
<reference evidence="4" key="1">
    <citation type="journal article" date="2019" name="Int. J. Syst. Evol. Microbiol.">
        <title>The Global Catalogue of Microorganisms (GCM) 10K type strain sequencing project: providing services to taxonomists for standard genome sequencing and annotation.</title>
        <authorList>
            <consortium name="The Broad Institute Genomics Platform"/>
            <consortium name="The Broad Institute Genome Sequencing Center for Infectious Disease"/>
            <person name="Wu L."/>
            <person name="Ma J."/>
        </authorList>
    </citation>
    <scope>NUCLEOTIDE SEQUENCE [LARGE SCALE GENOMIC DNA]</scope>
    <source>
        <strain evidence="4">KACC 13778</strain>
    </source>
</reference>
<protein>
    <submittedName>
        <fullName evidence="3">Flagellar hook-length control protein FliK</fullName>
    </submittedName>
</protein>
<gene>
    <name evidence="3" type="ORF">ACFPKY_14250</name>
</gene>
<comment type="caution">
    <text evidence="3">The sequence shown here is derived from an EMBL/GenBank/DDBJ whole genome shotgun (WGS) entry which is preliminary data.</text>
</comment>
<feature type="region of interest" description="Disordered" evidence="1">
    <location>
        <begin position="330"/>
        <end position="409"/>
    </location>
</feature>
<dbReference type="InterPro" id="IPR038610">
    <property type="entry name" value="FliK-like_C_sf"/>
</dbReference>
<dbReference type="InterPro" id="IPR021136">
    <property type="entry name" value="Flagellar_hook_control-like_C"/>
</dbReference>
<evidence type="ECO:0000313" key="3">
    <source>
        <dbReference type="EMBL" id="MFC5494275.1"/>
    </source>
</evidence>